<dbReference type="GO" id="GO:0051209">
    <property type="term" value="P:release of sequestered calcium ion into cytosol"/>
    <property type="evidence" value="ECO:0007669"/>
    <property type="project" value="TreeGrafter"/>
</dbReference>
<evidence type="ECO:0000256" key="9">
    <source>
        <dbReference type="ARBA" id="ARBA00023224"/>
    </source>
</evidence>
<keyword evidence="7" id="KW-1015">Disulfide bond</keyword>
<organism evidence="14 15">
    <name type="scientific">Astyanax mexicanus</name>
    <name type="common">Blind cave fish</name>
    <name type="synonym">Astyanax fasciatus mexicanus</name>
    <dbReference type="NCBI Taxonomy" id="7994"/>
    <lineage>
        <taxon>Eukaryota</taxon>
        <taxon>Metazoa</taxon>
        <taxon>Chordata</taxon>
        <taxon>Craniata</taxon>
        <taxon>Vertebrata</taxon>
        <taxon>Euteleostomi</taxon>
        <taxon>Actinopterygii</taxon>
        <taxon>Neopterygii</taxon>
        <taxon>Teleostei</taxon>
        <taxon>Ostariophysi</taxon>
        <taxon>Characiformes</taxon>
        <taxon>Characoidei</taxon>
        <taxon>Acestrorhamphidae</taxon>
        <taxon>Acestrorhamphinae</taxon>
        <taxon>Astyanax</taxon>
    </lineage>
</organism>
<dbReference type="PROSITE" id="PS50262">
    <property type="entry name" value="G_PROTEIN_RECEP_F1_2"/>
    <property type="match status" value="1"/>
</dbReference>
<dbReference type="GO" id="GO:0030424">
    <property type="term" value="C:axon"/>
    <property type="evidence" value="ECO:0007669"/>
    <property type="project" value="UniProtKB-SubCell"/>
</dbReference>
<feature type="compositionally biased region" description="Polar residues" evidence="12">
    <location>
        <begin position="451"/>
        <end position="478"/>
    </location>
</feature>
<feature type="domain" description="G-protein coupled receptors family 1 profile" evidence="13">
    <location>
        <begin position="104"/>
        <end position="399"/>
    </location>
</feature>
<dbReference type="GO" id="GO:0004993">
    <property type="term" value="F:G protein-coupled serotonin receptor activity"/>
    <property type="evidence" value="ECO:0007669"/>
    <property type="project" value="UniProtKB-UniRule"/>
</dbReference>
<dbReference type="SMART" id="SM01381">
    <property type="entry name" value="7TM_GPCR_Srsx"/>
    <property type="match status" value="1"/>
</dbReference>
<feature type="transmembrane region" description="Helical" evidence="11">
    <location>
        <begin position="343"/>
        <end position="367"/>
    </location>
</feature>
<evidence type="ECO:0000256" key="6">
    <source>
        <dbReference type="ARBA" id="ARBA00023136"/>
    </source>
</evidence>
<keyword evidence="9 10" id="KW-0807">Transducer</keyword>
<accession>A0A8T2M765</accession>
<comment type="function">
    <text evidence="11">G-protein coupled receptor for 5-hydroxytryptamine (serotonin).</text>
</comment>
<feature type="transmembrane region" description="Helical" evidence="11">
    <location>
        <begin position="89"/>
        <end position="112"/>
    </location>
</feature>
<feature type="region of interest" description="Disordered" evidence="12">
    <location>
        <begin position="451"/>
        <end position="487"/>
    </location>
</feature>
<keyword evidence="11" id="KW-0966">Cell projection</keyword>
<evidence type="ECO:0000256" key="7">
    <source>
        <dbReference type="ARBA" id="ARBA00023157"/>
    </source>
</evidence>
<evidence type="ECO:0000259" key="13">
    <source>
        <dbReference type="PROSITE" id="PS50262"/>
    </source>
</evidence>
<keyword evidence="2" id="KW-0085">Behavior</keyword>
<comment type="similarity">
    <text evidence="10">Belongs to the G-protein coupled receptor 1 family.</text>
</comment>
<dbReference type="AlphaFoldDB" id="A0A8T2M765"/>
<dbReference type="SUPFAM" id="SSF81321">
    <property type="entry name" value="Family A G protein-coupled receptor-like"/>
    <property type="match status" value="1"/>
</dbReference>
<feature type="transmembrane region" description="Helical" evidence="11">
    <location>
        <begin position="247"/>
        <end position="270"/>
    </location>
</feature>
<feature type="transmembrane region" description="Helical" evidence="11">
    <location>
        <begin position="205"/>
        <end position="227"/>
    </location>
</feature>
<dbReference type="PRINTS" id="PR01101">
    <property type="entry name" value="5HTRECEPTOR"/>
</dbReference>
<dbReference type="EMBL" id="JAICCE010000005">
    <property type="protein sequence ID" value="KAG9277575.1"/>
    <property type="molecule type" value="Genomic_DNA"/>
</dbReference>
<evidence type="ECO:0000256" key="3">
    <source>
        <dbReference type="ARBA" id="ARBA00022692"/>
    </source>
</evidence>
<protein>
    <recommendedName>
        <fullName evidence="11">5-hydroxytryptamine receptor 2A</fullName>
        <shortName evidence="11">5-HT-2</shortName>
    </recommendedName>
    <alternativeName>
        <fullName evidence="11">Serotonin receptor 2A</fullName>
    </alternativeName>
</protein>
<dbReference type="InterPro" id="IPR017452">
    <property type="entry name" value="GPCR_Rhodpsn_7TM"/>
</dbReference>
<comment type="caution">
    <text evidence="14">The sequence shown here is derived from an EMBL/GenBank/DDBJ whole genome shotgun (WGS) entry which is preliminary data.</text>
</comment>
<dbReference type="GO" id="GO:0098793">
    <property type="term" value="C:presynapse"/>
    <property type="evidence" value="ECO:0007669"/>
    <property type="project" value="UniProtKB-SubCell"/>
</dbReference>
<dbReference type="Pfam" id="PF00001">
    <property type="entry name" value="7tm_1"/>
    <property type="match status" value="1"/>
</dbReference>
<evidence type="ECO:0000256" key="4">
    <source>
        <dbReference type="ARBA" id="ARBA00022989"/>
    </source>
</evidence>
<gene>
    <name evidence="14" type="primary">HTR2A</name>
    <name evidence="14" type="ORF">AMEX_G7591</name>
</gene>
<keyword evidence="8 10" id="KW-0675">Receptor</keyword>
<keyword evidence="4 11" id="KW-1133">Transmembrane helix</keyword>
<comment type="subcellular location">
    <subcellularLocation>
        <location evidence="11">Cell membrane</location>
        <topology evidence="11">Multi-pass membrane protein</topology>
    </subcellularLocation>
    <subcellularLocation>
        <location evidence="11">Cell projection</location>
        <location evidence="11">Dendrite</location>
    </subcellularLocation>
    <subcellularLocation>
        <location evidence="11">Cell projection</location>
        <location evidence="11">Axon</location>
    </subcellularLocation>
    <subcellularLocation>
        <location evidence="11">Cytoplasmic vesicle</location>
    </subcellularLocation>
    <subcellularLocation>
        <location evidence="11">Membrane</location>
        <location evidence="11">Caveola</location>
    </subcellularLocation>
    <subcellularLocation>
        <location evidence="11">Presynapse</location>
    </subcellularLocation>
</comment>
<evidence type="ECO:0000256" key="2">
    <source>
        <dbReference type="ARBA" id="ARBA00022610"/>
    </source>
</evidence>
<feature type="transmembrane region" description="Helical" evidence="11">
    <location>
        <begin position="124"/>
        <end position="151"/>
    </location>
</feature>
<evidence type="ECO:0000256" key="5">
    <source>
        <dbReference type="ARBA" id="ARBA00023040"/>
    </source>
</evidence>
<dbReference type="GO" id="GO:0007187">
    <property type="term" value="P:G protein-coupled receptor signaling pathway, coupled to cyclic nucleotide second messenger"/>
    <property type="evidence" value="ECO:0007669"/>
    <property type="project" value="TreeGrafter"/>
</dbReference>
<evidence type="ECO:0000256" key="12">
    <source>
        <dbReference type="SAM" id="MobiDB-lite"/>
    </source>
</evidence>
<dbReference type="PRINTS" id="PR00237">
    <property type="entry name" value="GPCRRHODOPSN"/>
</dbReference>
<evidence type="ECO:0000256" key="8">
    <source>
        <dbReference type="ARBA" id="ARBA00023170"/>
    </source>
</evidence>
<dbReference type="GO" id="GO:0009410">
    <property type="term" value="P:response to xenobiotic stimulus"/>
    <property type="evidence" value="ECO:0007669"/>
    <property type="project" value="TreeGrafter"/>
</dbReference>
<sequence length="487" mass="54706">MINKDKYLVLTHSASFCLPLPHSTLHYLPLPQSASHYLILTHSASFYLGEQVRTAGMTSSNRIMGNISHNDSNSSSLGFGDENPMQKNWVALLILLAIVITVTGNILVIVAVSLERKLQNATNYFLMSLAITDMLLGLLVMPVSMVTILYNYRWPFPFVLCPIWIYLDVLFSTASIMHLCAISLDRYIAIRNPIQHSRSNSRARARVKIAAAWTISVGISMPVPVIGLYDHSKVFHNGSCQLKEDNFVLIGSFVAFFVPLIIMVVTYFLTISALQSQVTMCLDQLMVRPKWMFMLELLPRGSLSSERLFGRGSLCRDSIVGTSRPFVRRTMQSISNEQKASKVLGVVFFLFVIMWCPFFVTNVLLVVCNSACDPSLMIGLLNVFVWVGYLSSAVNPLIYTLFNKTYRAAFARYLRCRYREQRRPLQFILVNTIPPIAFDSSKLPLQGNVSLRRSTDESGSGDSPSTTQAEPLSVQSRWEGNERVSHV</sequence>
<dbReference type="Gene3D" id="1.20.1070.10">
    <property type="entry name" value="Rhodopsin 7-helix transmembrane proteins"/>
    <property type="match status" value="1"/>
</dbReference>
<dbReference type="PANTHER" id="PTHR24247">
    <property type="entry name" value="5-HYDROXYTRYPTAMINE RECEPTOR"/>
    <property type="match status" value="1"/>
</dbReference>
<dbReference type="GO" id="GO:0007210">
    <property type="term" value="P:serotonin receptor signaling pathway"/>
    <property type="evidence" value="ECO:0007669"/>
    <property type="project" value="TreeGrafter"/>
</dbReference>
<dbReference type="GO" id="GO:0031410">
    <property type="term" value="C:cytoplasmic vesicle"/>
    <property type="evidence" value="ECO:0007669"/>
    <property type="project" value="UniProtKB-SubCell"/>
</dbReference>
<keyword evidence="3 10" id="KW-0812">Transmembrane</keyword>
<evidence type="ECO:0000256" key="1">
    <source>
        <dbReference type="ARBA" id="ARBA00022475"/>
    </source>
</evidence>
<dbReference type="GO" id="GO:0030594">
    <property type="term" value="F:neurotransmitter receptor activity"/>
    <property type="evidence" value="ECO:0007669"/>
    <property type="project" value="TreeGrafter"/>
</dbReference>
<keyword evidence="1 11" id="KW-1003">Cell membrane</keyword>
<dbReference type="InterPro" id="IPR000276">
    <property type="entry name" value="GPCR_Rhodpsn"/>
</dbReference>
<evidence type="ECO:0000256" key="11">
    <source>
        <dbReference type="RuleBase" id="RU368060"/>
    </source>
</evidence>
<feature type="transmembrane region" description="Helical" evidence="11">
    <location>
        <begin position="163"/>
        <end position="184"/>
    </location>
</feature>
<evidence type="ECO:0000256" key="10">
    <source>
        <dbReference type="RuleBase" id="RU000688"/>
    </source>
</evidence>
<dbReference type="GO" id="GO:0007268">
    <property type="term" value="P:chemical synaptic transmission"/>
    <property type="evidence" value="ECO:0007669"/>
    <property type="project" value="TreeGrafter"/>
</dbReference>
<dbReference type="GO" id="GO:0005901">
    <property type="term" value="C:caveola"/>
    <property type="evidence" value="ECO:0007669"/>
    <property type="project" value="UniProtKB-SubCell"/>
</dbReference>
<dbReference type="GO" id="GO:0007208">
    <property type="term" value="P:phospholipase C-activating serotonin receptor signaling pathway"/>
    <property type="evidence" value="ECO:0007669"/>
    <property type="project" value="TreeGrafter"/>
</dbReference>
<keyword evidence="5 10" id="KW-0297">G-protein coupled receptor</keyword>
<keyword evidence="6 11" id="KW-0472">Membrane</keyword>
<dbReference type="GO" id="GO:0030425">
    <property type="term" value="C:dendrite"/>
    <property type="evidence" value="ECO:0007669"/>
    <property type="project" value="UniProtKB-SubCell"/>
</dbReference>
<dbReference type="PANTHER" id="PTHR24247:SF30">
    <property type="entry name" value="5-HYDROXYTRYPTAMINE RECEPTOR 2A"/>
    <property type="match status" value="1"/>
</dbReference>
<dbReference type="PROSITE" id="PS00237">
    <property type="entry name" value="G_PROTEIN_RECEP_F1_1"/>
    <property type="match status" value="1"/>
</dbReference>
<feature type="transmembrane region" description="Helical" evidence="11">
    <location>
        <begin position="379"/>
        <end position="402"/>
    </location>
</feature>
<keyword evidence="11" id="KW-0770">Synapse</keyword>
<dbReference type="InterPro" id="IPR002231">
    <property type="entry name" value="5HT_rcpt"/>
</dbReference>
<keyword evidence="11" id="KW-0968">Cytoplasmic vesicle</keyword>
<dbReference type="Proteomes" id="UP000752171">
    <property type="component" value="Unassembled WGS sequence"/>
</dbReference>
<proteinExistence type="inferred from homology"/>
<name>A0A8T2M765_ASTMX</name>
<reference evidence="14 15" key="1">
    <citation type="submission" date="2021-07" db="EMBL/GenBank/DDBJ databases">
        <authorList>
            <person name="Imarazene B."/>
            <person name="Zahm M."/>
            <person name="Klopp C."/>
            <person name="Cabau C."/>
            <person name="Beille S."/>
            <person name="Jouanno E."/>
            <person name="Castinel A."/>
            <person name="Lluch J."/>
            <person name="Gil L."/>
            <person name="Kuchtly C."/>
            <person name="Lopez Roques C."/>
            <person name="Donnadieu C."/>
            <person name="Parrinello H."/>
            <person name="Journot L."/>
            <person name="Du K."/>
            <person name="Schartl M."/>
            <person name="Retaux S."/>
            <person name="Guiguen Y."/>
        </authorList>
    </citation>
    <scope>NUCLEOTIDE SEQUENCE [LARGE SCALE GENOMIC DNA]</scope>
    <source>
        <strain evidence="14">Pach_M1</strain>
        <tissue evidence="14">Testis</tissue>
    </source>
</reference>
<evidence type="ECO:0000313" key="15">
    <source>
        <dbReference type="Proteomes" id="UP000752171"/>
    </source>
</evidence>
<evidence type="ECO:0000313" key="14">
    <source>
        <dbReference type="EMBL" id="KAG9277575.1"/>
    </source>
</evidence>